<keyword evidence="7" id="KW-0269">Exonuclease</keyword>
<dbReference type="Gene3D" id="1.10.10.160">
    <property type="match status" value="1"/>
</dbReference>
<evidence type="ECO:0000256" key="13">
    <source>
        <dbReference type="ARBA" id="ARBA00034808"/>
    </source>
</evidence>
<dbReference type="GO" id="GO:0005524">
    <property type="term" value="F:ATP binding"/>
    <property type="evidence" value="ECO:0007669"/>
    <property type="project" value="UniProtKB-UniRule"/>
</dbReference>
<dbReference type="GO" id="GO:0000725">
    <property type="term" value="P:recombinational repair"/>
    <property type="evidence" value="ECO:0007669"/>
    <property type="project" value="TreeGrafter"/>
</dbReference>
<keyword evidence="19" id="KW-1185">Reference proteome</keyword>
<dbReference type="GO" id="GO:0005829">
    <property type="term" value="C:cytosol"/>
    <property type="evidence" value="ECO:0007669"/>
    <property type="project" value="TreeGrafter"/>
</dbReference>
<dbReference type="STRING" id="471856.Jden_0712"/>
<evidence type="ECO:0000313" key="19">
    <source>
        <dbReference type="Proteomes" id="UP000000628"/>
    </source>
</evidence>
<evidence type="ECO:0000256" key="3">
    <source>
        <dbReference type="ARBA" id="ARBA00022741"/>
    </source>
</evidence>
<dbReference type="Proteomes" id="UP000000628">
    <property type="component" value="Chromosome"/>
</dbReference>
<gene>
    <name evidence="18" type="ordered locus">Jden_0712</name>
</gene>
<dbReference type="Pfam" id="PF00580">
    <property type="entry name" value="UvrD-helicase"/>
    <property type="match status" value="1"/>
</dbReference>
<evidence type="ECO:0000256" key="6">
    <source>
        <dbReference type="ARBA" id="ARBA00022806"/>
    </source>
</evidence>
<evidence type="ECO:0000256" key="12">
    <source>
        <dbReference type="ARBA" id="ARBA00034617"/>
    </source>
</evidence>
<sequence>MTRLPLSARDIAQLLDLPHPTVEQQAIIEAPLESMLVIAGAGSGKTETMSARVVWLIANQIIAPERVLGLTFTRKAAGELTERIRARLAHLDRVAPGLTSRRIDTNNDRHTTADTPPALSALARPTISTYNSYAASLVTEHGLRIGREPGARLLTEASIWAMVSDIVDHWQEDLDTDYAVSTMTDAVVTLAGELADHLLTVPEAATQLDHLLESLADLPLAGRSLAPSVAKLGKQLATKRRLLDLVSEYHRVKRHSESMDFSDQVVLAAELARDHPFVADTERRRFAVVLLDEYQDTSYAQIQLLTALFGDGHPVTAVGDPNQSIYGWRGASASGLTRFPRDFPRPNGTPASIASLSTSWRNDAQILSAAHRIALPLASASALPLPTLSTRPGAGTGSVTVGYYLSAQDEAQGIADFFTRHFVPGMTTAAVLCRARKQFPLLEETLRNAGLPVEVVGLGGLLHTPEIRDLVSMLEVVHDPSRGDSLMRLLTGPRFHLGAHDIHTLGVWARELSSRAHGYSGPPRGALREAADERSIVDALAQLPPRSWQGHHGETFSEAGYERLTQLSALIDALRQQTYLALPEFVDATERALGLDVEVALRAAHRHAETGTTDPSDPWGRAHLDAFRSVVTDFVHQAVHPTLGALLAWLDDARDRERGLDRPTGHLDPHAIHLITVHAAKGLEWDLVAVPALSDGVFPSTATTTPRGPTDSGWTSHLGALPFSLRGDAPDLPHLSLADADHDAEIARRLTEFTAQCGHYQVAEERRLAYVAYTRARTALLVTGAWWRTGKTATPPSPFLTELLDIDGVQIADLVTEPGDDNPHPPDGDTAVWPQSLVDDITKRAADLVMSTRHNGRPILDHIGPVQVHGVDLAQRARQVLNVQQRPRGSSVIFPDHVSVSGLVELSADREGFLTQYQRPIPRQPSPQSRRGTTFHLWVEQFYGHTPLFDMDDLDNTSDSDDHGTDRTLDELKATFEQSRWARLTPKELEADIDVVIAGVVIRARIDAVFDDPDRPGGVIVVDWKTGRAPTTDADQRHRNVQLAVYRLAWATWSGCDINDVTAAFYYVAQDLTVIPDQLPEREELERLVRHAGNIQGVGPQDH</sequence>
<dbReference type="Gene3D" id="3.90.320.10">
    <property type="match status" value="1"/>
</dbReference>
<evidence type="ECO:0000256" key="14">
    <source>
        <dbReference type="ARBA" id="ARBA00048988"/>
    </source>
</evidence>
<dbReference type="PANTHER" id="PTHR11070">
    <property type="entry name" value="UVRD / RECB / PCRA DNA HELICASE FAMILY MEMBER"/>
    <property type="match status" value="1"/>
</dbReference>
<evidence type="ECO:0000256" key="2">
    <source>
        <dbReference type="ARBA" id="ARBA00022722"/>
    </source>
</evidence>
<evidence type="ECO:0000259" key="16">
    <source>
        <dbReference type="PROSITE" id="PS51198"/>
    </source>
</evidence>
<dbReference type="GO" id="GO:0043138">
    <property type="term" value="F:3'-5' DNA helicase activity"/>
    <property type="evidence" value="ECO:0007669"/>
    <property type="project" value="UniProtKB-EC"/>
</dbReference>
<dbReference type="Pfam" id="PF12705">
    <property type="entry name" value="PDDEXK_1"/>
    <property type="match status" value="1"/>
</dbReference>
<feature type="domain" description="UvrD-like helicase C-terminal" evidence="17">
    <location>
        <begin position="364"/>
        <end position="682"/>
    </location>
</feature>
<dbReference type="InterPro" id="IPR014016">
    <property type="entry name" value="UvrD-like_ATP-bd"/>
</dbReference>
<dbReference type="PROSITE" id="PS51198">
    <property type="entry name" value="UVRD_HELICASE_ATP_BIND"/>
    <property type="match status" value="1"/>
</dbReference>
<organism evidence="18 19">
    <name type="scientific">Jonesia denitrificans (strain ATCC 14870 / DSM 20603 / BCRC 15368 / CIP 55.134 / JCM 11481 / NBRC 15587 / NCTC 10816 / Prevot 55134)</name>
    <name type="common">Listeria denitrificans</name>
    <dbReference type="NCBI Taxonomy" id="471856"/>
    <lineage>
        <taxon>Bacteria</taxon>
        <taxon>Bacillati</taxon>
        <taxon>Actinomycetota</taxon>
        <taxon>Actinomycetes</taxon>
        <taxon>Micrococcales</taxon>
        <taxon>Jonesiaceae</taxon>
        <taxon>Jonesia</taxon>
    </lineage>
</organism>
<comment type="similarity">
    <text evidence="1">Belongs to the helicase family. UvrD subfamily.</text>
</comment>
<evidence type="ECO:0000256" key="4">
    <source>
        <dbReference type="ARBA" id="ARBA00022763"/>
    </source>
</evidence>
<feature type="binding site" evidence="15">
    <location>
        <begin position="39"/>
        <end position="46"/>
    </location>
    <ligand>
        <name>ATP</name>
        <dbReference type="ChEBI" id="CHEBI:30616"/>
    </ligand>
</feature>
<keyword evidence="3 15" id="KW-0547">Nucleotide-binding</keyword>
<dbReference type="InterPro" id="IPR011604">
    <property type="entry name" value="PDDEXK-like_dom_sf"/>
</dbReference>
<keyword evidence="11" id="KW-0413">Isomerase</keyword>
<dbReference type="GO" id="GO:0033202">
    <property type="term" value="C:DNA helicase complex"/>
    <property type="evidence" value="ECO:0007669"/>
    <property type="project" value="TreeGrafter"/>
</dbReference>
<dbReference type="eggNOG" id="COG0210">
    <property type="taxonomic scope" value="Bacteria"/>
</dbReference>
<dbReference type="RefSeq" id="WP_015771004.1">
    <property type="nucleotide sequence ID" value="NC_013174.1"/>
</dbReference>
<evidence type="ECO:0000256" key="5">
    <source>
        <dbReference type="ARBA" id="ARBA00022801"/>
    </source>
</evidence>
<dbReference type="CDD" id="cd17932">
    <property type="entry name" value="DEXQc_UvrD"/>
    <property type="match status" value="1"/>
</dbReference>
<evidence type="ECO:0000256" key="15">
    <source>
        <dbReference type="PROSITE-ProRule" id="PRU00560"/>
    </source>
</evidence>
<dbReference type="InterPro" id="IPR038726">
    <property type="entry name" value="PDDEXK_AddAB-type"/>
</dbReference>
<evidence type="ECO:0000256" key="10">
    <source>
        <dbReference type="ARBA" id="ARBA00023204"/>
    </source>
</evidence>
<dbReference type="PROSITE" id="PS51217">
    <property type="entry name" value="UVRD_HELICASE_CTER"/>
    <property type="match status" value="1"/>
</dbReference>
<evidence type="ECO:0000256" key="7">
    <source>
        <dbReference type="ARBA" id="ARBA00022839"/>
    </source>
</evidence>
<keyword evidence="5 15" id="KW-0378">Hydrolase</keyword>
<dbReference type="Gene3D" id="1.10.486.10">
    <property type="entry name" value="PCRA, domain 4"/>
    <property type="match status" value="1"/>
</dbReference>
<dbReference type="InterPro" id="IPR000212">
    <property type="entry name" value="DNA_helicase_UvrD/REP"/>
</dbReference>
<dbReference type="HOGENOM" id="CLU_003630_1_1_11"/>
<feature type="domain" description="UvrD-like helicase ATP-binding" evidence="16">
    <location>
        <begin position="18"/>
        <end position="363"/>
    </location>
</feature>
<dbReference type="InterPro" id="IPR027417">
    <property type="entry name" value="P-loop_NTPase"/>
</dbReference>
<dbReference type="Gene3D" id="3.40.50.300">
    <property type="entry name" value="P-loop containing nucleotide triphosphate hydrolases"/>
    <property type="match status" value="3"/>
</dbReference>
<dbReference type="GO" id="GO:0004527">
    <property type="term" value="F:exonuclease activity"/>
    <property type="evidence" value="ECO:0007669"/>
    <property type="project" value="UniProtKB-KW"/>
</dbReference>
<evidence type="ECO:0000256" key="9">
    <source>
        <dbReference type="ARBA" id="ARBA00023125"/>
    </source>
</evidence>
<keyword evidence="4" id="KW-0227">DNA damage</keyword>
<dbReference type="OrthoDB" id="4812256at2"/>
<dbReference type="InterPro" id="IPR014017">
    <property type="entry name" value="DNA_helicase_UvrD-like_C"/>
</dbReference>
<dbReference type="PANTHER" id="PTHR11070:SF55">
    <property type="entry name" value="DNA 3'-5' HELICASE"/>
    <property type="match status" value="1"/>
</dbReference>
<dbReference type="KEGG" id="jde:Jden_0712"/>
<dbReference type="EMBL" id="CP001706">
    <property type="protein sequence ID" value="ACV08376.1"/>
    <property type="molecule type" value="Genomic_DNA"/>
</dbReference>
<keyword evidence="8 15" id="KW-0067">ATP-binding</keyword>
<dbReference type="EC" id="5.6.2.4" evidence="13"/>
<evidence type="ECO:0000256" key="11">
    <source>
        <dbReference type="ARBA" id="ARBA00023235"/>
    </source>
</evidence>
<keyword evidence="2" id="KW-0540">Nuclease</keyword>
<evidence type="ECO:0000313" key="18">
    <source>
        <dbReference type="EMBL" id="ACV08376.1"/>
    </source>
</evidence>
<keyword evidence="6 15" id="KW-0347">Helicase</keyword>
<keyword evidence="9" id="KW-0238">DNA-binding</keyword>
<accession>C7R1Q8</accession>
<keyword evidence="10" id="KW-0234">DNA repair</keyword>
<dbReference type="InterPro" id="IPR013986">
    <property type="entry name" value="DExx_box_DNA_helicase_dom_sf"/>
</dbReference>
<reference evidence="18 19" key="1">
    <citation type="journal article" date="2009" name="Stand. Genomic Sci.">
        <title>Complete genome sequence of Jonesia denitrificans type strain (Prevot 55134).</title>
        <authorList>
            <person name="Pukall R."/>
            <person name="Gehrich-Schroter G."/>
            <person name="Lapidus A."/>
            <person name="Nolan M."/>
            <person name="Glavina Del Rio T."/>
            <person name="Lucas S."/>
            <person name="Chen F."/>
            <person name="Tice H."/>
            <person name="Pitluck S."/>
            <person name="Cheng J.F."/>
            <person name="Copeland A."/>
            <person name="Saunders E."/>
            <person name="Brettin T."/>
            <person name="Detter J.C."/>
            <person name="Bruce D."/>
            <person name="Goodwin L."/>
            <person name="Pati A."/>
            <person name="Ivanova N."/>
            <person name="Mavromatis K."/>
            <person name="Ovchinnikova G."/>
            <person name="Chen A."/>
            <person name="Palaniappan K."/>
            <person name="Land M."/>
            <person name="Hauser L."/>
            <person name="Chang Y.J."/>
            <person name="Jeffries C.D."/>
            <person name="Chain P."/>
            <person name="Goker M."/>
            <person name="Bristow J."/>
            <person name="Eisen J.A."/>
            <person name="Markowitz V."/>
            <person name="Hugenholtz P."/>
            <person name="Kyrpides N.C."/>
            <person name="Klenk H.P."/>
            <person name="Han C."/>
        </authorList>
    </citation>
    <scope>NUCLEOTIDE SEQUENCE [LARGE SCALE GENOMIC DNA]</scope>
    <source>
        <strain evidence="19">ATCC 14870 / DSM 20603 / BCRC 15368 / CIP 55.134 / JCM 11481 / NBRC 15587 / NCTC 10816 / Prevot 55134</strain>
    </source>
</reference>
<dbReference type="SUPFAM" id="SSF52540">
    <property type="entry name" value="P-loop containing nucleoside triphosphate hydrolases"/>
    <property type="match status" value="1"/>
</dbReference>
<dbReference type="Pfam" id="PF13361">
    <property type="entry name" value="UvrD_C"/>
    <property type="match status" value="2"/>
</dbReference>
<comment type="catalytic activity">
    <reaction evidence="12">
        <text>Couples ATP hydrolysis with the unwinding of duplex DNA by translocating in the 3'-5' direction.</text>
        <dbReference type="EC" id="5.6.2.4"/>
    </reaction>
</comment>
<dbReference type="AlphaFoldDB" id="C7R1Q8"/>
<dbReference type="GO" id="GO:0003677">
    <property type="term" value="F:DNA binding"/>
    <property type="evidence" value="ECO:0007669"/>
    <property type="project" value="UniProtKB-KW"/>
</dbReference>
<evidence type="ECO:0000256" key="8">
    <source>
        <dbReference type="ARBA" id="ARBA00022840"/>
    </source>
</evidence>
<evidence type="ECO:0000259" key="17">
    <source>
        <dbReference type="PROSITE" id="PS51217"/>
    </source>
</evidence>
<evidence type="ECO:0000256" key="1">
    <source>
        <dbReference type="ARBA" id="ARBA00009922"/>
    </source>
</evidence>
<comment type="catalytic activity">
    <reaction evidence="14">
        <text>ATP + H2O = ADP + phosphate + H(+)</text>
        <dbReference type="Rhea" id="RHEA:13065"/>
        <dbReference type="ChEBI" id="CHEBI:15377"/>
        <dbReference type="ChEBI" id="CHEBI:15378"/>
        <dbReference type="ChEBI" id="CHEBI:30616"/>
        <dbReference type="ChEBI" id="CHEBI:43474"/>
        <dbReference type="ChEBI" id="CHEBI:456216"/>
        <dbReference type="EC" id="5.6.2.4"/>
    </reaction>
</comment>
<dbReference type="eggNOG" id="COG2887">
    <property type="taxonomic scope" value="Bacteria"/>
</dbReference>
<protein>
    <recommendedName>
        <fullName evidence="13">DNA 3'-5' helicase</fullName>
        <ecNumber evidence="13">5.6.2.4</ecNumber>
    </recommendedName>
</protein>
<proteinExistence type="inferred from homology"/>
<name>C7R1Q8_JONDD</name>